<dbReference type="PRINTS" id="PR01183">
    <property type="entry name" value="RIBORDTASEM1"/>
</dbReference>
<keyword evidence="15" id="KW-0175">Coiled coil</keyword>
<evidence type="ECO:0000256" key="6">
    <source>
        <dbReference type="ARBA" id="ARBA00022634"/>
    </source>
</evidence>
<dbReference type="EMBL" id="CP011454">
    <property type="protein sequence ID" value="AMW04440.1"/>
    <property type="molecule type" value="Genomic_DNA"/>
</dbReference>
<dbReference type="GO" id="GO:0009263">
    <property type="term" value="P:deoxyribonucleotide biosynthetic process"/>
    <property type="evidence" value="ECO:0007669"/>
    <property type="project" value="UniProtKB-KW"/>
</dbReference>
<dbReference type="Gene3D" id="3.20.70.20">
    <property type="match status" value="1"/>
</dbReference>
<dbReference type="InterPro" id="IPR013509">
    <property type="entry name" value="RNR_lsu_N"/>
</dbReference>
<evidence type="ECO:0000256" key="5">
    <source>
        <dbReference type="ARBA" id="ARBA00022628"/>
    </source>
</evidence>
<dbReference type="AlphaFoldDB" id="A0A143BIZ1"/>
<gene>
    <name evidence="19" type="ORF">GEMMAAP_05475</name>
</gene>
<dbReference type="CDD" id="cd02888">
    <property type="entry name" value="RNR_II_dimer"/>
    <property type="match status" value="1"/>
</dbReference>
<keyword evidence="20" id="KW-1185">Reference proteome</keyword>
<dbReference type="PANTHER" id="PTHR43371">
    <property type="entry name" value="VITAMIN B12-DEPENDENT RIBONUCLEOTIDE REDUCTASE"/>
    <property type="match status" value="1"/>
</dbReference>
<dbReference type="GO" id="GO:0031419">
    <property type="term" value="F:cobalamin binding"/>
    <property type="evidence" value="ECO:0007669"/>
    <property type="project" value="UniProtKB-KW"/>
</dbReference>
<keyword evidence="8 14" id="KW-0560">Oxidoreductase</keyword>
<dbReference type="NCBIfam" id="TIGR02504">
    <property type="entry name" value="NrdJ_Z"/>
    <property type="match status" value="1"/>
</dbReference>
<dbReference type="InterPro" id="IPR008926">
    <property type="entry name" value="RNR_R1-su_N"/>
</dbReference>
<evidence type="ECO:0000259" key="18">
    <source>
        <dbReference type="Pfam" id="PF12637"/>
    </source>
</evidence>
<accession>A0A143BIZ1</accession>
<reference evidence="19 20" key="1">
    <citation type="journal article" date="2014" name="Proc. Natl. Acad. Sci. U.S.A.">
        <title>Functional type 2 photosynthetic reaction centers found in the rare bacterial phylum Gemmatimonadetes.</title>
        <authorList>
            <person name="Zeng Y."/>
            <person name="Feng F."/>
            <person name="Medova H."/>
            <person name="Dean J."/>
            <person name="Koblizek M."/>
        </authorList>
    </citation>
    <scope>NUCLEOTIDE SEQUENCE [LARGE SCALE GENOMIC DNA]</scope>
    <source>
        <strain evidence="19 20">AP64</strain>
    </source>
</reference>
<evidence type="ECO:0000256" key="14">
    <source>
        <dbReference type="RuleBase" id="RU364064"/>
    </source>
</evidence>
<evidence type="ECO:0000256" key="8">
    <source>
        <dbReference type="ARBA" id="ARBA00023002"/>
    </source>
</evidence>
<dbReference type="InterPro" id="IPR024434">
    <property type="entry name" value="TSCPD_dom"/>
</dbReference>
<feature type="domain" description="TSCPD" evidence="18">
    <location>
        <begin position="666"/>
        <end position="766"/>
    </location>
</feature>
<dbReference type="STRING" id="1379270.GEMMAAP_05475"/>
<evidence type="ECO:0000256" key="12">
    <source>
        <dbReference type="ARBA" id="ARBA00025437"/>
    </source>
</evidence>
<keyword evidence="5 14" id="KW-0846">Cobalamin</keyword>
<reference evidence="19 20" key="2">
    <citation type="journal article" date="2016" name="Environ. Microbiol. Rep.">
        <title>Metagenomic evidence for the presence of phototrophic Gemmatimonadetes bacteria in diverse environments.</title>
        <authorList>
            <person name="Zeng Y."/>
            <person name="Baumbach J."/>
            <person name="Barbosa E.G."/>
            <person name="Azevedo V."/>
            <person name="Zhang C."/>
            <person name="Koblizek M."/>
        </authorList>
    </citation>
    <scope>NUCLEOTIDE SEQUENCE [LARGE SCALE GENOMIC DNA]</scope>
    <source>
        <strain evidence="19 20">AP64</strain>
    </source>
</reference>
<evidence type="ECO:0000256" key="4">
    <source>
        <dbReference type="ARBA" id="ARBA00014409"/>
    </source>
</evidence>
<keyword evidence="11 14" id="KW-0170">Cobalt</keyword>
<feature type="domain" description="Ribonucleotide reductase large subunit N-terminal" evidence="16">
    <location>
        <begin position="14"/>
        <end position="95"/>
    </location>
</feature>
<dbReference type="UniPathway" id="UPA00326"/>
<dbReference type="InterPro" id="IPR013344">
    <property type="entry name" value="RNR_NrdJ/NrdZ"/>
</dbReference>
<keyword evidence="9" id="KW-0215">Deoxyribonucleotide synthesis</keyword>
<dbReference type="OrthoDB" id="9762933at2"/>
<dbReference type="Proteomes" id="UP000076404">
    <property type="component" value="Chromosome"/>
</dbReference>
<dbReference type="NCBIfam" id="NF006417">
    <property type="entry name" value="PRK08665.1"/>
    <property type="match status" value="1"/>
</dbReference>
<evidence type="ECO:0000256" key="11">
    <source>
        <dbReference type="ARBA" id="ARBA00023285"/>
    </source>
</evidence>
<proteinExistence type="inferred from homology"/>
<comment type="similarity">
    <text evidence="2 14">Belongs to the ribonucleoside diphosphate reductase class-2 family.</text>
</comment>
<dbReference type="InterPro" id="IPR050862">
    <property type="entry name" value="RdRp_reductase_class-2"/>
</dbReference>
<dbReference type="KEGG" id="gph:GEMMAAP_05475"/>
<evidence type="ECO:0000313" key="19">
    <source>
        <dbReference type="EMBL" id="AMW04440.1"/>
    </source>
</evidence>
<evidence type="ECO:0000256" key="9">
    <source>
        <dbReference type="ARBA" id="ARBA00023116"/>
    </source>
</evidence>
<organism evidence="19 20">
    <name type="scientific">Gemmatimonas phototrophica</name>
    <dbReference type="NCBI Taxonomy" id="1379270"/>
    <lineage>
        <taxon>Bacteria</taxon>
        <taxon>Pseudomonadati</taxon>
        <taxon>Gemmatimonadota</taxon>
        <taxon>Gemmatimonadia</taxon>
        <taxon>Gemmatimonadales</taxon>
        <taxon>Gemmatimonadaceae</taxon>
        <taxon>Gemmatimonas</taxon>
    </lineage>
</organism>
<feature type="coiled-coil region" evidence="15">
    <location>
        <begin position="621"/>
        <end position="655"/>
    </location>
</feature>
<comment type="function">
    <text evidence="12 14">Catalyzes the reduction of ribonucleotides to deoxyribonucleotides. May function to provide a pool of deoxyribonucleotide precursors for DNA repair during oxygen limitation and/or for immediate growth after restoration of oxygen.</text>
</comment>
<evidence type="ECO:0000259" key="16">
    <source>
        <dbReference type="Pfam" id="PF00317"/>
    </source>
</evidence>
<keyword evidence="6 14" id="KW-0237">DNA synthesis</keyword>
<dbReference type="Pfam" id="PF12637">
    <property type="entry name" value="TSCPD"/>
    <property type="match status" value="1"/>
</dbReference>
<dbReference type="SUPFAM" id="SSF51998">
    <property type="entry name" value="PFL-like glycyl radical enzymes"/>
    <property type="match status" value="1"/>
</dbReference>
<evidence type="ECO:0000313" key="20">
    <source>
        <dbReference type="Proteomes" id="UP000076404"/>
    </source>
</evidence>
<dbReference type="EC" id="1.17.4.1" evidence="3 14"/>
<dbReference type="eggNOG" id="COG0209">
    <property type="taxonomic scope" value="Bacteria"/>
</dbReference>
<dbReference type="GO" id="GO:0004748">
    <property type="term" value="F:ribonucleoside-diphosphate reductase activity, thioredoxin disulfide as acceptor"/>
    <property type="evidence" value="ECO:0007669"/>
    <property type="project" value="UniProtKB-EC"/>
</dbReference>
<protein>
    <recommendedName>
        <fullName evidence="4 14">Vitamin B12-dependent ribonucleotide reductase</fullName>
        <ecNumber evidence="3 14">1.17.4.1</ecNumber>
    </recommendedName>
</protein>
<name>A0A143BIZ1_9BACT</name>
<dbReference type="Pfam" id="PF00317">
    <property type="entry name" value="Ribonuc_red_lgN"/>
    <property type="match status" value="1"/>
</dbReference>
<evidence type="ECO:0000256" key="13">
    <source>
        <dbReference type="ARBA" id="ARBA00047754"/>
    </source>
</evidence>
<dbReference type="RefSeq" id="WP_053334223.1">
    <property type="nucleotide sequence ID" value="NZ_CP011454.1"/>
</dbReference>
<evidence type="ECO:0000256" key="15">
    <source>
        <dbReference type="SAM" id="Coils"/>
    </source>
</evidence>
<dbReference type="Pfam" id="PF02867">
    <property type="entry name" value="Ribonuc_red_lgC"/>
    <property type="match status" value="1"/>
</dbReference>
<keyword evidence="7 14" id="KW-0547">Nucleotide-binding</keyword>
<sequence length="859" mass="93221">MPFAATPPEGLVTLSQNARTVLDKRYLVKDKTGKSVEKPEDMFWRVATVVAEADRRYGASDGAVQALAEEFYFLMTQRRFEPNSPTLMNAGRPLGQLSACFVLPVEDALSNGQNGIYDSLRSMALIHQSGGGTGFSFSRLRSKGSMVRSTTGVASGPISFMELYDASTDAVKQGGTRRGANMGILRVDHPDVLDFVACKEDLTKITNFNISVGITTKFMDALKADGSYDLYDPANGAVVAQLRARDVWDRMILGAWRTGEPGVFFIDEANKYNPVPHLGAYEATNPCGEQPLLAYDVCNLGSVNLGYYVSNGVVDWDAMRRDIALSTHFLDNIIDVNKYPLPEIDALSKRIRRIGLGVMGFADMLVRLGIPYDSAEGVEMGRRVMEFLDVEGKKESERLAKDRGAFPEWARSIWGPDETCARDANGQRIRPMQLLRNCNVTTVAPTGTISIIAGCSSGLEPLFAVAFMRNQAGVMMPDVNEDFVSIAKHEGWYSDELMERIAKTGSVRHAEVPAKWQAVFNTANNISPEYHIRMQAAFQQHCDSAISKTTNFSHTATVDDVRAIYEMAYDMKCKGVTVYRDGSRDGQVLSTGATADAAAKRDGAPVAAGAAEAKPEAAKEVAALKREMGELQGTIAELQNELDRTKKALFTAEAENANRRGKRSRPEVMRGTTYRKDTPLGTMFVNITEDEKGQPFEVFLNLGKAGGSAMADAEAIGRLISLALRSGISMQEIHRQLRGISSDRAVGLGPNKVLSLPDAVGIALEQWWREKQGVQTDMLSGGVVGMGTLPPASLSPLPTPAAGVPITRPPMAAEQLQPQIDFGSVGGEVFMGTCPDCGSQLEFAEGCVKCHVCGFSECG</sequence>
<keyword evidence="10" id="KW-1015">Disulfide bond</keyword>
<feature type="domain" description="Ribonucleotide reductase large subunit C-terminal" evidence="17">
    <location>
        <begin position="98"/>
        <end position="579"/>
    </location>
</feature>
<dbReference type="InterPro" id="IPR000788">
    <property type="entry name" value="RNR_lg_C"/>
</dbReference>
<dbReference type="SUPFAM" id="SSF48168">
    <property type="entry name" value="R1 subunit of ribonucleotide reductase, N-terminal domain"/>
    <property type="match status" value="1"/>
</dbReference>
<evidence type="ECO:0000259" key="17">
    <source>
        <dbReference type="Pfam" id="PF02867"/>
    </source>
</evidence>
<evidence type="ECO:0000256" key="3">
    <source>
        <dbReference type="ARBA" id="ARBA00012274"/>
    </source>
</evidence>
<evidence type="ECO:0000256" key="2">
    <source>
        <dbReference type="ARBA" id="ARBA00007405"/>
    </source>
</evidence>
<comment type="catalytic activity">
    <reaction evidence="13 14">
        <text>a 2'-deoxyribonucleoside 5'-diphosphate + [thioredoxin]-disulfide + H2O = a ribonucleoside 5'-diphosphate + [thioredoxin]-dithiol</text>
        <dbReference type="Rhea" id="RHEA:23252"/>
        <dbReference type="Rhea" id="RHEA-COMP:10698"/>
        <dbReference type="Rhea" id="RHEA-COMP:10700"/>
        <dbReference type="ChEBI" id="CHEBI:15377"/>
        <dbReference type="ChEBI" id="CHEBI:29950"/>
        <dbReference type="ChEBI" id="CHEBI:50058"/>
        <dbReference type="ChEBI" id="CHEBI:57930"/>
        <dbReference type="ChEBI" id="CHEBI:73316"/>
        <dbReference type="EC" id="1.17.4.1"/>
    </reaction>
</comment>
<evidence type="ECO:0000256" key="10">
    <source>
        <dbReference type="ARBA" id="ARBA00023157"/>
    </source>
</evidence>
<dbReference type="GO" id="GO:0071897">
    <property type="term" value="P:DNA biosynthetic process"/>
    <property type="evidence" value="ECO:0007669"/>
    <property type="project" value="UniProtKB-KW"/>
</dbReference>
<comment type="cofactor">
    <cofactor evidence="1 14">
        <name>adenosylcob(III)alamin</name>
        <dbReference type="ChEBI" id="CHEBI:18408"/>
    </cofactor>
</comment>
<evidence type="ECO:0000256" key="1">
    <source>
        <dbReference type="ARBA" id="ARBA00001922"/>
    </source>
</evidence>
<evidence type="ECO:0000256" key="7">
    <source>
        <dbReference type="ARBA" id="ARBA00022741"/>
    </source>
</evidence>
<dbReference type="PANTHER" id="PTHR43371:SF1">
    <property type="entry name" value="RIBONUCLEOSIDE-DIPHOSPHATE REDUCTASE"/>
    <property type="match status" value="1"/>
</dbReference>
<dbReference type="GO" id="GO:0005524">
    <property type="term" value="F:ATP binding"/>
    <property type="evidence" value="ECO:0007669"/>
    <property type="project" value="InterPro"/>
</dbReference>